<gene>
    <name evidence="1" type="ORF">L2E82_27345</name>
</gene>
<proteinExistence type="predicted"/>
<comment type="caution">
    <text evidence="1">The sequence shown here is derived from an EMBL/GenBank/DDBJ whole genome shotgun (WGS) entry which is preliminary data.</text>
</comment>
<protein>
    <submittedName>
        <fullName evidence="1">Uncharacterized protein</fullName>
    </submittedName>
</protein>
<dbReference type="EMBL" id="CM042013">
    <property type="protein sequence ID" value="KAI3737347.1"/>
    <property type="molecule type" value="Genomic_DNA"/>
</dbReference>
<keyword evidence="2" id="KW-1185">Reference proteome</keyword>
<organism evidence="1 2">
    <name type="scientific">Cichorium intybus</name>
    <name type="common">Chicory</name>
    <dbReference type="NCBI Taxonomy" id="13427"/>
    <lineage>
        <taxon>Eukaryota</taxon>
        <taxon>Viridiplantae</taxon>
        <taxon>Streptophyta</taxon>
        <taxon>Embryophyta</taxon>
        <taxon>Tracheophyta</taxon>
        <taxon>Spermatophyta</taxon>
        <taxon>Magnoliopsida</taxon>
        <taxon>eudicotyledons</taxon>
        <taxon>Gunneridae</taxon>
        <taxon>Pentapetalae</taxon>
        <taxon>asterids</taxon>
        <taxon>campanulids</taxon>
        <taxon>Asterales</taxon>
        <taxon>Asteraceae</taxon>
        <taxon>Cichorioideae</taxon>
        <taxon>Cichorieae</taxon>
        <taxon>Cichoriinae</taxon>
        <taxon>Cichorium</taxon>
    </lineage>
</organism>
<reference evidence="2" key="1">
    <citation type="journal article" date="2022" name="Mol. Ecol. Resour.">
        <title>The genomes of chicory, endive, great burdock and yacon provide insights into Asteraceae palaeo-polyploidization history and plant inulin production.</title>
        <authorList>
            <person name="Fan W."/>
            <person name="Wang S."/>
            <person name="Wang H."/>
            <person name="Wang A."/>
            <person name="Jiang F."/>
            <person name="Liu H."/>
            <person name="Zhao H."/>
            <person name="Xu D."/>
            <person name="Zhang Y."/>
        </authorList>
    </citation>
    <scope>NUCLEOTIDE SEQUENCE [LARGE SCALE GENOMIC DNA]</scope>
    <source>
        <strain evidence="2">cv. Punajuju</strain>
    </source>
</reference>
<evidence type="ECO:0000313" key="1">
    <source>
        <dbReference type="EMBL" id="KAI3737347.1"/>
    </source>
</evidence>
<name>A0ACB9CSS3_CICIN</name>
<reference evidence="1 2" key="2">
    <citation type="journal article" date="2022" name="Mol. Ecol. Resour.">
        <title>The genomes of chicory, endive, great burdock and yacon provide insights into Asteraceae paleo-polyploidization history and plant inulin production.</title>
        <authorList>
            <person name="Fan W."/>
            <person name="Wang S."/>
            <person name="Wang H."/>
            <person name="Wang A."/>
            <person name="Jiang F."/>
            <person name="Liu H."/>
            <person name="Zhao H."/>
            <person name="Xu D."/>
            <person name="Zhang Y."/>
        </authorList>
    </citation>
    <scope>NUCLEOTIDE SEQUENCE [LARGE SCALE GENOMIC DNA]</scope>
    <source>
        <strain evidence="2">cv. Punajuju</strain>
        <tissue evidence="1">Leaves</tissue>
    </source>
</reference>
<sequence>MTASGDFVILSKSNSGYTLKRDTNSTRSQISFASECLTLESRVSTPHESRLHISAGGSSTPPRLFYYRSMPPVELSEGRSCLTPRINSQGVSNCYVFKSRLQEYAQKAGLTTPIYHTIKEGPSHQPLFRSSVVLNDESYHSLTGFLNRKAAEQSAAEIALIEIAKSGATDKSVSHPVHETGLCKNLLQEYAQKMNYAIPSYICTKDEKKGRESPFSCTVDIGGIKYIGTSAKTKKEAELKAAKTALLAIQMSAPESNWKSDPVDTESVYTVVPTKRKEPERAVVETEDKVNTKKRKKGKFLKQRRKKKVRTPGGEGGVKTDDPCTNEVKDMKENGESVLVVNEVKDLKSNGESELVPNEVKDLKSNGESALIPYGNQGAADECWFGF</sequence>
<dbReference type="Proteomes" id="UP001055811">
    <property type="component" value="Linkage Group LG05"/>
</dbReference>
<evidence type="ECO:0000313" key="2">
    <source>
        <dbReference type="Proteomes" id="UP001055811"/>
    </source>
</evidence>
<accession>A0ACB9CSS3</accession>